<name>A0AAV4MLJ8_CAEEX</name>
<dbReference type="Proteomes" id="UP001054945">
    <property type="component" value="Unassembled WGS sequence"/>
</dbReference>
<organism evidence="1 2">
    <name type="scientific">Caerostris extrusa</name>
    <name type="common">Bark spider</name>
    <name type="synonym">Caerostris bankana</name>
    <dbReference type="NCBI Taxonomy" id="172846"/>
    <lineage>
        <taxon>Eukaryota</taxon>
        <taxon>Metazoa</taxon>
        <taxon>Ecdysozoa</taxon>
        <taxon>Arthropoda</taxon>
        <taxon>Chelicerata</taxon>
        <taxon>Arachnida</taxon>
        <taxon>Araneae</taxon>
        <taxon>Araneomorphae</taxon>
        <taxon>Entelegynae</taxon>
        <taxon>Araneoidea</taxon>
        <taxon>Araneidae</taxon>
        <taxon>Caerostris</taxon>
    </lineage>
</organism>
<protein>
    <submittedName>
        <fullName evidence="1">Uncharacterized protein</fullName>
    </submittedName>
</protein>
<comment type="caution">
    <text evidence="1">The sequence shown here is derived from an EMBL/GenBank/DDBJ whole genome shotgun (WGS) entry which is preliminary data.</text>
</comment>
<evidence type="ECO:0000313" key="1">
    <source>
        <dbReference type="EMBL" id="GIX72750.1"/>
    </source>
</evidence>
<gene>
    <name evidence="1" type="ORF">CEXT_376831</name>
</gene>
<dbReference type="AlphaFoldDB" id="A0AAV4MLJ8"/>
<proteinExistence type="predicted"/>
<evidence type="ECO:0000313" key="2">
    <source>
        <dbReference type="Proteomes" id="UP001054945"/>
    </source>
</evidence>
<sequence length="89" mass="10059">MLTVLLFILPESFNIYKISVSAIESPNFIVLYRENVEAIRLVITGIFMGTLSTLSTLTNQQTEWAEQGKPMICVDQNFSLTLLAIFILM</sequence>
<dbReference type="EMBL" id="BPLR01002347">
    <property type="protein sequence ID" value="GIX72750.1"/>
    <property type="molecule type" value="Genomic_DNA"/>
</dbReference>
<reference evidence="1 2" key="1">
    <citation type="submission" date="2021-06" db="EMBL/GenBank/DDBJ databases">
        <title>Caerostris extrusa draft genome.</title>
        <authorList>
            <person name="Kono N."/>
            <person name="Arakawa K."/>
        </authorList>
    </citation>
    <scope>NUCLEOTIDE SEQUENCE [LARGE SCALE GENOMIC DNA]</scope>
</reference>
<keyword evidence="2" id="KW-1185">Reference proteome</keyword>
<accession>A0AAV4MLJ8</accession>